<feature type="region of interest" description="Disordered" evidence="1">
    <location>
        <begin position="325"/>
        <end position="359"/>
    </location>
</feature>
<feature type="compositionally biased region" description="Polar residues" evidence="1">
    <location>
        <begin position="180"/>
        <end position="199"/>
    </location>
</feature>
<feature type="region of interest" description="Disordered" evidence="1">
    <location>
        <begin position="269"/>
        <end position="309"/>
    </location>
</feature>
<organism evidence="2 3">
    <name type="scientific">Symbiodinium microadriaticum</name>
    <name type="common">Dinoflagellate</name>
    <name type="synonym">Zooxanthella microadriatica</name>
    <dbReference type="NCBI Taxonomy" id="2951"/>
    <lineage>
        <taxon>Eukaryota</taxon>
        <taxon>Sar</taxon>
        <taxon>Alveolata</taxon>
        <taxon>Dinophyceae</taxon>
        <taxon>Suessiales</taxon>
        <taxon>Symbiodiniaceae</taxon>
        <taxon>Symbiodinium</taxon>
    </lineage>
</organism>
<gene>
    <name evidence="2" type="ORF">AK812_SmicGene30308</name>
</gene>
<accession>A0A1Q9CZK7</accession>
<dbReference type="Proteomes" id="UP000186817">
    <property type="component" value="Unassembled WGS sequence"/>
</dbReference>
<dbReference type="EMBL" id="LSRX01000818">
    <property type="protein sequence ID" value="OLP88366.1"/>
    <property type="molecule type" value="Genomic_DNA"/>
</dbReference>
<proteinExistence type="predicted"/>
<feature type="compositionally biased region" description="Basic and acidic residues" evidence="1">
    <location>
        <begin position="285"/>
        <end position="295"/>
    </location>
</feature>
<feature type="region of interest" description="Disordered" evidence="1">
    <location>
        <begin position="533"/>
        <end position="556"/>
    </location>
</feature>
<feature type="compositionally biased region" description="Low complexity" evidence="1">
    <location>
        <begin position="338"/>
        <end position="353"/>
    </location>
</feature>
<evidence type="ECO:0008006" key="4">
    <source>
        <dbReference type="Google" id="ProtNLM"/>
    </source>
</evidence>
<keyword evidence="3" id="KW-1185">Reference proteome</keyword>
<comment type="caution">
    <text evidence="2">The sequence shown here is derived from an EMBL/GenBank/DDBJ whole genome shotgun (WGS) entry which is preliminary data.</text>
</comment>
<name>A0A1Q9CZK7_SYMMI</name>
<evidence type="ECO:0000313" key="2">
    <source>
        <dbReference type="EMBL" id="OLP88366.1"/>
    </source>
</evidence>
<dbReference type="AlphaFoldDB" id="A0A1Q9CZK7"/>
<evidence type="ECO:0000256" key="1">
    <source>
        <dbReference type="SAM" id="MobiDB-lite"/>
    </source>
</evidence>
<protein>
    <recommendedName>
        <fullName evidence="4">C3H1-type domain-containing protein</fullName>
    </recommendedName>
</protein>
<feature type="region of interest" description="Disordered" evidence="1">
    <location>
        <begin position="166"/>
        <end position="230"/>
    </location>
</feature>
<reference evidence="2 3" key="1">
    <citation type="submission" date="2016-02" db="EMBL/GenBank/DDBJ databases">
        <title>Genome analysis of coral dinoflagellate symbionts highlights evolutionary adaptations to a symbiotic lifestyle.</title>
        <authorList>
            <person name="Aranda M."/>
            <person name="Li Y."/>
            <person name="Liew Y.J."/>
            <person name="Baumgarten S."/>
            <person name="Simakov O."/>
            <person name="Wilson M."/>
            <person name="Piel J."/>
            <person name="Ashoor H."/>
            <person name="Bougouffa S."/>
            <person name="Bajic V.B."/>
            <person name="Ryu T."/>
            <person name="Ravasi T."/>
            <person name="Bayer T."/>
            <person name="Micklem G."/>
            <person name="Kim H."/>
            <person name="Bhak J."/>
            <person name="Lajeunesse T.C."/>
            <person name="Voolstra C.R."/>
        </authorList>
    </citation>
    <scope>NUCLEOTIDE SEQUENCE [LARGE SCALE GENOMIC DNA]</scope>
    <source>
        <strain evidence="2 3">CCMP2467</strain>
    </source>
</reference>
<sequence>MDDFVAKLAPQLLANLPVAYGRGWPSGAPIDPKQPLTLKLREMRSGVERPVQFDVAGEVLTGDLRRVAHRRFPVVLARREVKLYVMGQLLQDDMQPLFNVRGIYDGATVNFMPGQHSAESKVLAISFCVLASLENHNDLRFSDLEDLDTDDGEGLEDILLQVSPDSTSSKALGDDVFGKQLSTGSQTSQPTRLTSNSSAKKVCPDVRMVSEKRQRASKDGKKSTETMPRVSKTCPLLLDNWSPDPEWAMPSSKEKAKVPKGLLLEGIMDSPLATDTRPSTAESAPRADGETKEASAKPQFRKMRTGATELPDDFDDSVGVLFDSDDDDTGPMAFRTTSLRSRASRASAGSSLLEPLPDEDGITSPLSALSTAEPWKVVPSLGSDQHGTGLCKPCLWFWKPQGCQKGHSCSYCHLCPQNEFTVRKKLTARALKGSPELADSLPFYRPPPGLEAEVEVEAEEARQASIGEVLHASGMCRPCASFWKGRCSRGEDCFHCHVCLTDDAKRKRRPKQAREALATGPTTDGLLCECRRGKRRRQTSAESYSRVGSRRVDKGG</sequence>
<evidence type="ECO:0000313" key="3">
    <source>
        <dbReference type="Proteomes" id="UP000186817"/>
    </source>
</evidence>
<dbReference type="OrthoDB" id="10630813at2759"/>
<feature type="compositionally biased region" description="Basic and acidic residues" evidence="1">
    <location>
        <begin position="202"/>
        <end position="224"/>
    </location>
</feature>